<evidence type="ECO:0000313" key="3">
    <source>
        <dbReference type="Proteomes" id="UP000656319"/>
    </source>
</evidence>
<dbReference type="Proteomes" id="UP000656319">
    <property type="component" value="Unassembled WGS sequence"/>
</dbReference>
<protein>
    <recommendedName>
        <fullName evidence="4">Sugar lactone lactonase YvrE</fullName>
    </recommendedName>
</protein>
<reference evidence="2 3" key="1">
    <citation type="submission" date="2020-10" db="EMBL/GenBank/DDBJ databases">
        <authorList>
            <person name="Peeters C."/>
        </authorList>
    </citation>
    <scope>NUCLEOTIDE SEQUENCE [LARGE SCALE GENOMIC DNA]</scope>
    <source>
        <strain evidence="2 3">LMG 27952</strain>
    </source>
</reference>
<name>A0ABM8NZX9_9BURK</name>
<organism evidence="2 3">
    <name type="scientific">Paraburkholderia hiiakae</name>
    <dbReference type="NCBI Taxonomy" id="1081782"/>
    <lineage>
        <taxon>Bacteria</taxon>
        <taxon>Pseudomonadati</taxon>
        <taxon>Pseudomonadota</taxon>
        <taxon>Betaproteobacteria</taxon>
        <taxon>Burkholderiales</taxon>
        <taxon>Burkholderiaceae</taxon>
        <taxon>Paraburkholderia</taxon>
    </lineage>
</organism>
<comment type="caution">
    <text evidence="2">The sequence shown here is derived from an EMBL/GenBank/DDBJ whole genome shotgun (WGS) entry which is preliminary data.</text>
</comment>
<dbReference type="SUPFAM" id="SSF63829">
    <property type="entry name" value="Calcium-dependent phosphotriesterase"/>
    <property type="match status" value="1"/>
</dbReference>
<dbReference type="InterPro" id="IPR011042">
    <property type="entry name" value="6-blade_b-propeller_TolB-like"/>
</dbReference>
<proteinExistence type="predicted"/>
<dbReference type="Gene3D" id="2.120.10.30">
    <property type="entry name" value="TolB, C-terminal domain"/>
    <property type="match status" value="1"/>
</dbReference>
<keyword evidence="1" id="KW-0732">Signal</keyword>
<evidence type="ECO:0000313" key="2">
    <source>
        <dbReference type="EMBL" id="CAD6551410.1"/>
    </source>
</evidence>
<accession>A0ABM8NZX9</accession>
<evidence type="ECO:0000256" key="1">
    <source>
        <dbReference type="SAM" id="SignalP"/>
    </source>
</evidence>
<gene>
    <name evidence="2" type="ORF">LMG27952_05131</name>
</gene>
<feature type="chain" id="PRO_5046414199" description="Sugar lactone lactonase YvrE" evidence="1">
    <location>
        <begin position="38"/>
        <end position="386"/>
    </location>
</feature>
<dbReference type="RefSeq" id="WP_201698691.1">
    <property type="nucleotide sequence ID" value="NZ_CAJHCQ010000015.1"/>
</dbReference>
<sequence length="386" mass="39875">MKHATRTLLQCTVHATRSALALAAAAVLAGAPLAAHADPQGLLETVKHHTTLINTVPDNGDQNPYAIFVAPVSSGTVKEGDVLVDNFNNAANLQGTGSTIVDYHPDTKQMTLFATIPRDLKECPGGVGLSTAMTMLKSGWVIVGSTPSNDGTTGTKGAGCMIVLDSGGKIAKVISSPNINDPWGNMAVVDNGDHATLFVSNAGFGVGGADGNPPVFKQATVLRLDLDIPSGQAPVVKSETVVASGFGAQADKGVFLVGPTGLALSADNKLLYVSDAIGNRINVIEDPLTRDTSAGVGRQLTADGLLHRPLAMITTPQGHLLVTNALNGQVVEIDPAAAKQLYARWIDTDKAQTPPGNGDLFGIALTPAGDGFYYVEDDVNTLVLAK</sequence>
<dbReference type="EMBL" id="CAJHCQ010000015">
    <property type="protein sequence ID" value="CAD6551410.1"/>
    <property type="molecule type" value="Genomic_DNA"/>
</dbReference>
<feature type="signal peptide" evidence="1">
    <location>
        <begin position="1"/>
        <end position="37"/>
    </location>
</feature>
<evidence type="ECO:0008006" key="4">
    <source>
        <dbReference type="Google" id="ProtNLM"/>
    </source>
</evidence>
<keyword evidence="3" id="KW-1185">Reference proteome</keyword>